<dbReference type="Proteomes" id="UP000887580">
    <property type="component" value="Unplaced"/>
</dbReference>
<dbReference type="WBParaSite" id="PS1159_v2.g7766.t1">
    <property type="protein sequence ID" value="PS1159_v2.g7766.t1"/>
    <property type="gene ID" value="PS1159_v2.g7766"/>
</dbReference>
<organism evidence="1 2">
    <name type="scientific">Panagrolaimus sp. PS1159</name>
    <dbReference type="NCBI Taxonomy" id="55785"/>
    <lineage>
        <taxon>Eukaryota</taxon>
        <taxon>Metazoa</taxon>
        <taxon>Ecdysozoa</taxon>
        <taxon>Nematoda</taxon>
        <taxon>Chromadorea</taxon>
        <taxon>Rhabditida</taxon>
        <taxon>Tylenchina</taxon>
        <taxon>Panagrolaimomorpha</taxon>
        <taxon>Panagrolaimoidea</taxon>
        <taxon>Panagrolaimidae</taxon>
        <taxon>Panagrolaimus</taxon>
    </lineage>
</organism>
<evidence type="ECO:0000313" key="1">
    <source>
        <dbReference type="Proteomes" id="UP000887580"/>
    </source>
</evidence>
<protein>
    <submittedName>
        <fullName evidence="2">Major facilitator superfamily (MFS) profile domain-containing protein</fullName>
    </submittedName>
</protein>
<reference evidence="2" key="1">
    <citation type="submission" date="2022-11" db="UniProtKB">
        <authorList>
            <consortium name="WormBaseParasite"/>
        </authorList>
    </citation>
    <scope>IDENTIFICATION</scope>
</reference>
<evidence type="ECO:0000313" key="2">
    <source>
        <dbReference type="WBParaSite" id="PS1159_v2.g7766.t1"/>
    </source>
</evidence>
<accession>A0AC35GRG1</accession>
<proteinExistence type="predicted"/>
<sequence>MLHPLFLQCSKISKRGMANKLADDILHVELRCRRITLVKLFLIGCLLSCITNFPSAFTHTSVNTAVQQVNIYLNDSYTERGSDLDHSDVSLLRSVINSCWYAGQVLGALFSPYITDKYGRKPAYILSIAMMTIACAIQATSTLIPYPEFLIFGRVLASMFSPMSDAVLILYLQEASPPEIRGVLSSLFATGYSIMALLGMVLGIKNVLGHSLTALMFVPVIPGIFAIGFLMYLPETPKFLMITKQDRAAAMKSLNFYQGAKPENDIVLDDYLCEAKNEPTANGNLLDLVRVPYLRKALILAFTVTCLTLPFYPILQSSTHFLLLLEIPSHIAQFSSSGLMIALTLSCIIATFLLKEFGRRSLLIFFGIGSVLSLCLFVGAACFIQQVSWFKYAALCGLIGYIVCYGFAVGPISYFIGPELVPLQHRSSIYCVVFSLNSFFVVLTNFSTLPLYELIGPSTFIPLFILPSAIAIVYIYAALPETKDRETHEIVAMLKSGHRYRVNPQHGILDISATKY</sequence>
<name>A0AC35GRG1_9BILA</name>